<protein>
    <submittedName>
        <fullName evidence="1">Uncharacterized protein</fullName>
    </submittedName>
</protein>
<dbReference type="Proteomes" id="UP001055811">
    <property type="component" value="Linkage Group LG04"/>
</dbReference>
<comment type="caution">
    <text evidence="1">The sequence shown here is derived from an EMBL/GenBank/DDBJ whole genome shotgun (WGS) entry which is preliminary data.</text>
</comment>
<keyword evidence="2" id="KW-1185">Reference proteome</keyword>
<evidence type="ECO:0000313" key="1">
    <source>
        <dbReference type="EMBL" id="KAI3753825.1"/>
    </source>
</evidence>
<evidence type="ECO:0000313" key="2">
    <source>
        <dbReference type="Proteomes" id="UP001055811"/>
    </source>
</evidence>
<name>A0ACB9E4Q4_CICIN</name>
<organism evidence="1 2">
    <name type="scientific">Cichorium intybus</name>
    <name type="common">Chicory</name>
    <dbReference type="NCBI Taxonomy" id="13427"/>
    <lineage>
        <taxon>Eukaryota</taxon>
        <taxon>Viridiplantae</taxon>
        <taxon>Streptophyta</taxon>
        <taxon>Embryophyta</taxon>
        <taxon>Tracheophyta</taxon>
        <taxon>Spermatophyta</taxon>
        <taxon>Magnoliopsida</taxon>
        <taxon>eudicotyledons</taxon>
        <taxon>Gunneridae</taxon>
        <taxon>Pentapetalae</taxon>
        <taxon>asterids</taxon>
        <taxon>campanulids</taxon>
        <taxon>Asterales</taxon>
        <taxon>Asteraceae</taxon>
        <taxon>Cichorioideae</taxon>
        <taxon>Cichorieae</taxon>
        <taxon>Cichoriinae</taxon>
        <taxon>Cichorium</taxon>
    </lineage>
</organism>
<proteinExistence type="predicted"/>
<reference evidence="2" key="1">
    <citation type="journal article" date="2022" name="Mol. Ecol. Resour.">
        <title>The genomes of chicory, endive, great burdock and yacon provide insights into Asteraceae palaeo-polyploidization history and plant inulin production.</title>
        <authorList>
            <person name="Fan W."/>
            <person name="Wang S."/>
            <person name="Wang H."/>
            <person name="Wang A."/>
            <person name="Jiang F."/>
            <person name="Liu H."/>
            <person name="Zhao H."/>
            <person name="Xu D."/>
            <person name="Zhang Y."/>
        </authorList>
    </citation>
    <scope>NUCLEOTIDE SEQUENCE [LARGE SCALE GENOMIC DNA]</scope>
    <source>
        <strain evidence="2">cv. Punajuju</strain>
    </source>
</reference>
<gene>
    <name evidence="1" type="ORF">L2E82_25889</name>
</gene>
<reference evidence="1 2" key="2">
    <citation type="journal article" date="2022" name="Mol. Ecol. Resour.">
        <title>The genomes of chicory, endive, great burdock and yacon provide insights into Asteraceae paleo-polyploidization history and plant inulin production.</title>
        <authorList>
            <person name="Fan W."/>
            <person name="Wang S."/>
            <person name="Wang H."/>
            <person name="Wang A."/>
            <person name="Jiang F."/>
            <person name="Liu H."/>
            <person name="Zhao H."/>
            <person name="Xu D."/>
            <person name="Zhang Y."/>
        </authorList>
    </citation>
    <scope>NUCLEOTIDE SEQUENCE [LARGE SCALE GENOMIC DNA]</scope>
    <source>
        <strain evidence="2">cv. Punajuju</strain>
        <tissue evidence="1">Leaves</tissue>
    </source>
</reference>
<accession>A0ACB9E4Q4</accession>
<sequence length="302" mass="33256">MRSSNERISMKKATIFVVLLVSLHCQKIYTAEIAVISDLRFLTKGDTLVSPSGVFELGFFRPGSSENRYVGIWYKKISVQTVVWVANRDSPLTGASSGTLKIVYPGNLVLVNNGTDDVVWSCSYRVLELVLFSRTKGRLFVHMRSWARLLLVIGPFSIVVSETDTMNIGAILILETINGKVSTIAIKNVVDDVDSDTTILPGKTLVSHFTMQTPTVSSSLLVSSSPPPPFALIIPPKPSKSHQSSSLPWRIDTISRPPWNTISHPSKVIVQPPTALQQSCDRRTPPRPHIVATIMALTAHHF</sequence>
<dbReference type="EMBL" id="CM042012">
    <property type="protein sequence ID" value="KAI3753825.1"/>
    <property type="molecule type" value="Genomic_DNA"/>
</dbReference>